<keyword evidence="2" id="KW-1185">Reference proteome</keyword>
<name>A0A165MIB1_9AGAM</name>
<evidence type="ECO:0000313" key="1">
    <source>
        <dbReference type="EMBL" id="KZT18365.1"/>
    </source>
</evidence>
<protein>
    <submittedName>
        <fullName evidence="1">Uncharacterized protein</fullName>
    </submittedName>
</protein>
<dbReference type="EMBL" id="KV425686">
    <property type="protein sequence ID" value="KZT18365.1"/>
    <property type="molecule type" value="Genomic_DNA"/>
</dbReference>
<gene>
    <name evidence="1" type="ORF">NEOLEDRAFT_1143486</name>
</gene>
<dbReference type="AlphaFoldDB" id="A0A165MIB1"/>
<accession>A0A165MIB1</accession>
<organism evidence="1 2">
    <name type="scientific">Neolentinus lepideus HHB14362 ss-1</name>
    <dbReference type="NCBI Taxonomy" id="1314782"/>
    <lineage>
        <taxon>Eukaryota</taxon>
        <taxon>Fungi</taxon>
        <taxon>Dikarya</taxon>
        <taxon>Basidiomycota</taxon>
        <taxon>Agaricomycotina</taxon>
        <taxon>Agaricomycetes</taxon>
        <taxon>Gloeophyllales</taxon>
        <taxon>Gloeophyllaceae</taxon>
        <taxon>Neolentinus</taxon>
    </lineage>
</organism>
<sequence length="96" mass="10749">MTLTQHRFLLVSRFRAIGVPASGLASVVSEPGWMYGIRCSLTFRRSYYATCGSGGRPMSIWSPARVNLYKRIRDCVKLSDEDIAQIEDSFTLEGVV</sequence>
<reference evidence="1 2" key="1">
    <citation type="journal article" date="2016" name="Mol. Biol. Evol.">
        <title>Comparative Genomics of Early-Diverging Mushroom-Forming Fungi Provides Insights into the Origins of Lignocellulose Decay Capabilities.</title>
        <authorList>
            <person name="Nagy L.G."/>
            <person name="Riley R."/>
            <person name="Tritt A."/>
            <person name="Adam C."/>
            <person name="Daum C."/>
            <person name="Floudas D."/>
            <person name="Sun H."/>
            <person name="Yadav J.S."/>
            <person name="Pangilinan J."/>
            <person name="Larsson K.H."/>
            <person name="Matsuura K."/>
            <person name="Barry K."/>
            <person name="Labutti K."/>
            <person name="Kuo R."/>
            <person name="Ohm R.A."/>
            <person name="Bhattacharya S.S."/>
            <person name="Shirouzu T."/>
            <person name="Yoshinaga Y."/>
            <person name="Martin F.M."/>
            <person name="Grigoriev I.V."/>
            <person name="Hibbett D.S."/>
        </authorList>
    </citation>
    <scope>NUCLEOTIDE SEQUENCE [LARGE SCALE GENOMIC DNA]</scope>
    <source>
        <strain evidence="1 2">HHB14362 ss-1</strain>
    </source>
</reference>
<evidence type="ECO:0000313" key="2">
    <source>
        <dbReference type="Proteomes" id="UP000076761"/>
    </source>
</evidence>
<feature type="non-terminal residue" evidence="1">
    <location>
        <position position="96"/>
    </location>
</feature>
<dbReference type="Proteomes" id="UP000076761">
    <property type="component" value="Unassembled WGS sequence"/>
</dbReference>
<dbReference type="InParanoid" id="A0A165MIB1"/>
<proteinExistence type="predicted"/>